<evidence type="ECO:0000313" key="1">
    <source>
        <dbReference type="EMBL" id="QHU34763.1"/>
    </source>
</evidence>
<dbReference type="EMBL" id="MN740580">
    <property type="protein sequence ID" value="QHU34763.1"/>
    <property type="molecule type" value="Genomic_DNA"/>
</dbReference>
<dbReference type="AlphaFoldDB" id="A0A6C0LWG9"/>
<accession>A0A6C0LWG9</accession>
<sequence length="181" mass="21361">MKKLNNTIIIDMKDGTNTNTVLDNIFSSEDNSLFDNVYKIIEWTMSDWFIKKGVTQKKEDIYIYVDSLPDYFKAYTTENDKYLRICIKHKIKKNNPDYKKIKSRFIIKNIKSGYSNLIKGLSLIKIINYMEISDIPNTKLININLNTEININLPYKDGFEKYLLDIFNTINDNFKTKLNNL</sequence>
<name>A0A6C0LWG9_9ZZZZ</name>
<proteinExistence type="predicted"/>
<protein>
    <submittedName>
        <fullName evidence="1">Uncharacterized protein</fullName>
    </submittedName>
</protein>
<organism evidence="1">
    <name type="scientific">viral metagenome</name>
    <dbReference type="NCBI Taxonomy" id="1070528"/>
    <lineage>
        <taxon>unclassified sequences</taxon>
        <taxon>metagenomes</taxon>
        <taxon>organismal metagenomes</taxon>
    </lineage>
</organism>
<reference evidence="1" key="1">
    <citation type="journal article" date="2020" name="Nature">
        <title>Giant virus diversity and host interactions through global metagenomics.</title>
        <authorList>
            <person name="Schulz F."/>
            <person name="Roux S."/>
            <person name="Paez-Espino D."/>
            <person name="Jungbluth S."/>
            <person name="Walsh D.A."/>
            <person name="Denef V.J."/>
            <person name="McMahon K.D."/>
            <person name="Konstantinidis K.T."/>
            <person name="Eloe-Fadrosh E.A."/>
            <person name="Kyrpides N.C."/>
            <person name="Woyke T."/>
        </authorList>
    </citation>
    <scope>NUCLEOTIDE SEQUENCE</scope>
    <source>
        <strain evidence="1">GVMAG-S-1017244-22</strain>
    </source>
</reference>